<dbReference type="GO" id="GO:0019253">
    <property type="term" value="P:reductive pentose-phosphate cycle"/>
    <property type="evidence" value="ECO:0007669"/>
    <property type="project" value="UniProtKB-UniRule"/>
</dbReference>
<keyword evidence="1 4" id="KW-0113">Calvin cycle</keyword>
<evidence type="ECO:0000256" key="3">
    <source>
        <dbReference type="ARBA" id="ARBA00038826"/>
    </source>
</evidence>
<dbReference type="Gene3D" id="3.30.190.10">
    <property type="entry name" value="Ribulose bisphosphate carboxylase, small subunit"/>
    <property type="match status" value="1"/>
</dbReference>
<evidence type="ECO:0000256" key="4">
    <source>
        <dbReference type="HAMAP-Rule" id="MF_00859"/>
    </source>
</evidence>
<evidence type="ECO:0000259" key="5">
    <source>
        <dbReference type="SMART" id="SM00961"/>
    </source>
</evidence>
<dbReference type="Proteomes" id="UP000298179">
    <property type="component" value="Unassembled WGS sequence"/>
</dbReference>
<feature type="domain" description="Ribulose bisphosphate carboxylase small subunit" evidence="5">
    <location>
        <begin position="4"/>
        <end position="103"/>
    </location>
</feature>
<evidence type="ECO:0000256" key="2">
    <source>
        <dbReference type="ARBA" id="ARBA00023300"/>
    </source>
</evidence>
<comment type="similarity">
    <text evidence="4">Belongs to the RuBisCO small chain family.</text>
</comment>
<dbReference type="OrthoDB" id="9788955at2"/>
<dbReference type="HAMAP" id="MF_00859">
    <property type="entry name" value="RuBisCO_S_bact"/>
    <property type="match status" value="1"/>
</dbReference>
<dbReference type="Pfam" id="PF00101">
    <property type="entry name" value="RuBisCO_small"/>
    <property type="match status" value="1"/>
</dbReference>
<dbReference type="InterPro" id="IPR036385">
    <property type="entry name" value="RuBisCO_ssu_sf"/>
</dbReference>
<dbReference type="SUPFAM" id="SSF55239">
    <property type="entry name" value="RuBisCO, small subunit"/>
    <property type="match status" value="1"/>
</dbReference>
<evidence type="ECO:0000313" key="6">
    <source>
        <dbReference type="EMBL" id="TFF22785.1"/>
    </source>
</evidence>
<comment type="subunit">
    <text evidence="3 4">Heterohexadecamer of 8 large and 8 small subunits.</text>
</comment>
<dbReference type="GO" id="GO:0016984">
    <property type="term" value="F:ribulose-bisphosphate carboxylase activity"/>
    <property type="evidence" value="ECO:0007669"/>
    <property type="project" value="UniProtKB-UniRule"/>
</dbReference>
<evidence type="ECO:0000256" key="1">
    <source>
        <dbReference type="ARBA" id="ARBA00022567"/>
    </source>
</evidence>
<comment type="caution">
    <text evidence="6">The sequence shown here is derived from an EMBL/GenBank/DDBJ whole genome shotgun (WGS) entry which is preliminary data.</text>
</comment>
<dbReference type="PANTHER" id="PTHR31262:SF23">
    <property type="entry name" value="RIBULOSE BISPHOSPHATE CARBOXYLASE SMALL SUBUNIT"/>
    <property type="match status" value="1"/>
</dbReference>
<sequence>MRVTQGTFSFLPDLSDEQITRQVQYCLDNGWAVNLEYTDDPHPRNTYWDMWGQPMFDVADAAGVMMELAACRKAYGDRYIRLSAFDSSHGWESVKLSFLVNRPADEPGYRLRRQETYGRTMRYTTEPYADGKPEGERYGG</sequence>
<gene>
    <name evidence="4" type="primary">cbbS</name>
    <name evidence="6" type="ORF">E3C22_09950</name>
</gene>
<proteinExistence type="inferred from homology"/>
<dbReference type="InterPro" id="IPR024681">
    <property type="entry name" value="RuBisCO_ssu"/>
</dbReference>
<dbReference type="RefSeq" id="WP_134761887.1">
    <property type="nucleotide sequence ID" value="NZ_SOZD01000003.1"/>
</dbReference>
<comment type="miscellaneous">
    <text evidence="4">The basic functional RuBisCO is composed of a large chain homodimer in a 'head-to-tail' conformation. In form I RuBisCO this homodimer is arranged in a barrel-like tetramer with the small subunits forming a tetrameric 'cap' on each end of the 'barrel'.</text>
</comment>
<dbReference type="SMART" id="SM00961">
    <property type="entry name" value="RuBisCO_small"/>
    <property type="match status" value="1"/>
</dbReference>
<dbReference type="AlphaFoldDB" id="A0A4Y8RID1"/>
<name>A0A4Y8RID1_9HYPH</name>
<keyword evidence="2 4" id="KW-0120">Carbon dioxide fixation</keyword>
<evidence type="ECO:0000313" key="7">
    <source>
        <dbReference type="Proteomes" id="UP000298179"/>
    </source>
</evidence>
<organism evidence="6 7">
    <name type="scientific">Jiella endophytica</name>
    <dbReference type="NCBI Taxonomy" id="2558362"/>
    <lineage>
        <taxon>Bacteria</taxon>
        <taxon>Pseudomonadati</taxon>
        <taxon>Pseudomonadota</taxon>
        <taxon>Alphaproteobacteria</taxon>
        <taxon>Hyphomicrobiales</taxon>
        <taxon>Aurantimonadaceae</taxon>
        <taxon>Jiella</taxon>
    </lineage>
</organism>
<comment type="function">
    <text evidence="4">RuBisCO catalyzes two reactions: the carboxylation of D-ribulose 1,5-bisphosphate, the primary event in carbon dioxide fixation, as well as the oxidative fragmentation of the pentose substrate. Both reactions occur simultaneously and in competition at the same active site. Although the small subunit is not catalytic it is essential for maximal activity.</text>
</comment>
<dbReference type="InterPro" id="IPR000894">
    <property type="entry name" value="RuBisCO_ssu_dom"/>
</dbReference>
<keyword evidence="7" id="KW-1185">Reference proteome</keyword>
<dbReference type="CDD" id="cd03527">
    <property type="entry name" value="RuBisCO_small"/>
    <property type="match status" value="1"/>
</dbReference>
<accession>A0A4Y8RID1</accession>
<protein>
    <recommendedName>
        <fullName evidence="4">Ribulose bisphosphate carboxylase small subunit</fullName>
        <shortName evidence="4">RuBisCO small subunit</shortName>
    </recommendedName>
</protein>
<dbReference type="PANTHER" id="PTHR31262">
    <property type="entry name" value="RIBULOSE BISPHOSPHATE CARBOXYLASE SMALL CHAIN 1, CHLOROPLASTIC"/>
    <property type="match status" value="1"/>
</dbReference>
<reference evidence="6 7" key="1">
    <citation type="submission" date="2019-03" db="EMBL/GenBank/DDBJ databases">
        <title>Jiella endophytica sp. nov., a novel endophytic bacterium isolated from root of Ficus microcarpa Linn. f.</title>
        <authorList>
            <person name="Tuo L."/>
        </authorList>
    </citation>
    <scope>NUCLEOTIDE SEQUENCE [LARGE SCALE GENOMIC DNA]</scope>
    <source>
        <strain evidence="6 7">CBS5Q-3</strain>
    </source>
</reference>
<dbReference type="EMBL" id="SOZD01000003">
    <property type="protein sequence ID" value="TFF22785.1"/>
    <property type="molecule type" value="Genomic_DNA"/>
</dbReference>